<dbReference type="AlphaFoldDB" id="A0A1I4LPN3"/>
<dbReference type="EMBL" id="FOTY01000008">
    <property type="protein sequence ID" value="SFL92925.1"/>
    <property type="molecule type" value="Genomic_DNA"/>
</dbReference>
<dbReference type="OrthoDB" id="2665924at2"/>
<protein>
    <submittedName>
        <fullName evidence="2">Uncharacterized protein</fullName>
    </submittedName>
</protein>
<dbReference type="InterPro" id="IPR035406">
    <property type="entry name" value="DUF5412"/>
</dbReference>
<dbReference type="RefSeq" id="WP_090926646.1">
    <property type="nucleotide sequence ID" value="NZ_FOTY01000008.1"/>
</dbReference>
<sequence>MRYVYIISFFFTLCWAALTSYSWYSYVSRTWQVAPADFILLSVSMGLLVLGVMDTIRKGRGWSKARALVTLSISLLLCFALTAEMLFTSMFSLREETHMKTVESPDGTYALDIYSWDAGAAGSSGIRAQQNGPLWFTKPVYSKTDARQAEVQWQEDGHVTINGNHLSLRE</sequence>
<organism evidence="2 3">
    <name type="scientific">Salibacterium qingdaonense</name>
    <dbReference type="NCBI Taxonomy" id="266892"/>
    <lineage>
        <taxon>Bacteria</taxon>
        <taxon>Bacillati</taxon>
        <taxon>Bacillota</taxon>
        <taxon>Bacilli</taxon>
        <taxon>Bacillales</taxon>
        <taxon>Bacillaceae</taxon>
    </lineage>
</organism>
<keyword evidence="1" id="KW-0812">Transmembrane</keyword>
<feature type="transmembrane region" description="Helical" evidence="1">
    <location>
        <begin position="68"/>
        <end position="91"/>
    </location>
</feature>
<accession>A0A1I4LPN3</accession>
<reference evidence="2 3" key="1">
    <citation type="submission" date="2016-10" db="EMBL/GenBank/DDBJ databases">
        <authorList>
            <person name="de Groot N.N."/>
        </authorList>
    </citation>
    <scope>NUCLEOTIDE SEQUENCE [LARGE SCALE GENOMIC DNA]</scope>
    <source>
        <strain evidence="2 3">CGMCC 1.6134</strain>
    </source>
</reference>
<dbReference type="STRING" id="266892.SAMN04488054_10890"/>
<name>A0A1I4LPN3_9BACI</name>
<proteinExistence type="predicted"/>
<evidence type="ECO:0000313" key="3">
    <source>
        <dbReference type="Proteomes" id="UP000199668"/>
    </source>
</evidence>
<evidence type="ECO:0000313" key="2">
    <source>
        <dbReference type="EMBL" id="SFL92925.1"/>
    </source>
</evidence>
<dbReference type="Pfam" id="PF17428">
    <property type="entry name" value="DUF5412"/>
    <property type="match status" value="1"/>
</dbReference>
<feature type="transmembrane region" description="Helical" evidence="1">
    <location>
        <begin position="38"/>
        <end position="56"/>
    </location>
</feature>
<dbReference type="Proteomes" id="UP000199668">
    <property type="component" value="Unassembled WGS sequence"/>
</dbReference>
<keyword evidence="1" id="KW-0472">Membrane</keyword>
<evidence type="ECO:0000256" key="1">
    <source>
        <dbReference type="SAM" id="Phobius"/>
    </source>
</evidence>
<keyword evidence="3" id="KW-1185">Reference proteome</keyword>
<feature type="transmembrane region" description="Helical" evidence="1">
    <location>
        <begin position="7"/>
        <end position="26"/>
    </location>
</feature>
<keyword evidence="1" id="KW-1133">Transmembrane helix</keyword>
<gene>
    <name evidence="2" type="ORF">SAMN04488054_10890</name>
</gene>